<protein>
    <recommendedName>
        <fullName evidence="4">Protein kinase domain-containing protein</fullName>
    </recommendedName>
</protein>
<dbReference type="CDD" id="cd13999">
    <property type="entry name" value="STKc_MAP3K-like"/>
    <property type="match status" value="1"/>
</dbReference>
<dbReference type="PANTHER" id="PTHR44329">
    <property type="entry name" value="SERINE/THREONINE-PROTEIN KINASE TNNI3K-RELATED"/>
    <property type="match status" value="1"/>
</dbReference>
<feature type="domain" description="Protein kinase" evidence="4">
    <location>
        <begin position="1"/>
        <end position="237"/>
    </location>
</feature>
<dbReference type="GO" id="GO:0005524">
    <property type="term" value="F:ATP binding"/>
    <property type="evidence" value="ECO:0007669"/>
    <property type="project" value="UniProtKB-KW"/>
</dbReference>
<dbReference type="EMBL" id="GIBP01005292">
    <property type="protein sequence ID" value="NDV34261.1"/>
    <property type="molecule type" value="Transcribed_RNA"/>
</dbReference>
<dbReference type="PROSITE" id="PS50011">
    <property type="entry name" value="PROTEIN_KINASE_DOM"/>
    <property type="match status" value="1"/>
</dbReference>
<dbReference type="Gene3D" id="1.10.510.10">
    <property type="entry name" value="Transferase(Phosphotransferase) domain 1"/>
    <property type="match status" value="1"/>
</dbReference>
<evidence type="ECO:0000259" key="4">
    <source>
        <dbReference type="PROSITE" id="PS50011"/>
    </source>
</evidence>
<evidence type="ECO:0000256" key="2">
    <source>
        <dbReference type="ARBA" id="ARBA00022777"/>
    </source>
</evidence>
<dbReference type="PRINTS" id="PR00109">
    <property type="entry name" value="TYRKINASE"/>
</dbReference>
<sequence>MGKYKQHDVAIKMFVNPEKIDDKEFRKEISIMSLVREPNLILTCYGGSTKKGNKFIVTELMEGSVFEVLHDKGVEIDEHIRLIMAISIAKSVEFLHSCNLIHRDLKSLNLLVNKHFEIKICDFGLSRIIDKHAPMTGNVGTVCWIAPEIYNNKKLYSEKADVYSYGIILWELLMREMPFGDTETFTIPVLVTKGKRPKIPKHTAKEWSKLIEKCWHQKPEKRPDFPQILVTLDAMWAAFHHKNPQLSKPVAFELSKEGQNFKLNTIDEAAALAKHYPAHAIWGPPSHQEKKKKT</sequence>
<reference evidence="5" key="1">
    <citation type="journal article" date="2020" name="J. Eukaryot. Microbiol.">
        <title>De novo Sequencing, Assembly and Annotation of the Transcriptome for the Free-Living Testate Amoeba Arcella intermedia.</title>
        <authorList>
            <person name="Ribeiro G.M."/>
            <person name="Porfirio-Sousa A.L."/>
            <person name="Maurer-Alcala X.X."/>
            <person name="Katz L.A."/>
            <person name="Lahr D.J.G."/>
        </authorList>
    </citation>
    <scope>NUCLEOTIDE SEQUENCE</scope>
</reference>
<proteinExistence type="predicted"/>
<dbReference type="PROSITE" id="PS00108">
    <property type="entry name" value="PROTEIN_KINASE_ST"/>
    <property type="match status" value="1"/>
</dbReference>
<name>A0A6B2LBK3_9EUKA</name>
<dbReference type="PANTHER" id="PTHR44329:SF298">
    <property type="entry name" value="MIXED LINEAGE KINASE DOMAIN-LIKE PROTEIN"/>
    <property type="match status" value="1"/>
</dbReference>
<dbReference type="SUPFAM" id="SSF56112">
    <property type="entry name" value="Protein kinase-like (PK-like)"/>
    <property type="match status" value="1"/>
</dbReference>
<keyword evidence="2" id="KW-0418">Kinase</keyword>
<organism evidence="5">
    <name type="scientific">Arcella intermedia</name>
    <dbReference type="NCBI Taxonomy" id="1963864"/>
    <lineage>
        <taxon>Eukaryota</taxon>
        <taxon>Amoebozoa</taxon>
        <taxon>Tubulinea</taxon>
        <taxon>Elardia</taxon>
        <taxon>Arcellinida</taxon>
        <taxon>Sphaerothecina</taxon>
        <taxon>Arcellidae</taxon>
        <taxon>Arcella</taxon>
    </lineage>
</organism>
<evidence type="ECO:0000256" key="3">
    <source>
        <dbReference type="ARBA" id="ARBA00022840"/>
    </source>
</evidence>
<dbReference type="InterPro" id="IPR008271">
    <property type="entry name" value="Ser/Thr_kinase_AS"/>
</dbReference>
<dbReference type="SMART" id="SM00220">
    <property type="entry name" value="S_TKc"/>
    <property type="match status" value="1"/>
</dbReference>
<keyword evidence="2" id="KW-0808">Transferase</keyword>
<dbReference type="PIRSF" id="PIRSF000654">
    <property type="entry name" value="Integrin-linked_kinase"/>
    <property type="match status" value="1"/>
</dbReference>
<keyword evidence="3" id="KW-0067">ATP-binding</keyword>
<evidence type="ECO:0000313" key="5">
    <source>
        <dbReference type="EMBL" id="NDV34261.1"/>
    </source>
</evidence>
<dbReference type="AlphaFoldDB" id="A0A6B2LBK3"/>
<dbReference type="GO" id="GO:0004674">
    <property type="term" value="F:protein serine/threonine kinase activity"/>
    <property type="evidence" value="ECO:0007669"/>
    <property type="project" value="TreeGrafter"/>
</dbReference>
<dbReference type="InterPro" id="IPR011009">
    <property type="entry name" value="Kinase-like_dom_sf"/>
</dbReference>
<accession>A0A6B2LBK3</accession>
<dbReference type="Pfam" id="PF07714">
    <property type="entry name" value="PK_Tyr_Ser-Thr"/>
    <property type="match status" value="1"/>
</dbReference>
<dbReference type="InterPro" id="IPR000719">
    <property type="entry name" value="Prot_kinase_dom"/>
</dbReference>
<dbReference type="InterPro" id="IPR001245">
    <property type="entry name" value="Ser-Thr/Tyr_kinase_cat_dom"/>
</dbReference>
<evidence type="ECO:0000256" key="1">
    <source>
        <dbReference type="ARBA" id="ARBA00022741"/>
    </source>
</evidence>
<dbReference type="InterPro" id="IPR051681">
    <property type="entry name" value="Ser/Thr_Kinases-Pseudokinases"/>
</dbReference>
<keyword evidence="1" id="KW-0547">Nucleotide-binding</keyword>